<dbReference type="Gene3D" id="3.30.1490.40">
    <property type="match status" value="1"/>
</dbReference>
<gene>
    <name evidence="4" type="ORF">SCHPADRAFT_842525</name>
</gene>
<evidence type="ECO:0000256" key="2">
    <source>
        <dbReference type="SAM" id="MobiDB-lite"/>
    </source>
</evidence>
<dbReference type="InterPro" id="IPR051640">
    <property type="entry name" value="GRB10-interact_GYF"/>
</dbReference>
<proteinExistence type="predicted"/>
<feature type="compositionally biased region" description="Basic and acidic residues" evidence="2">
    <location>
        <begin position="259"/>
        <end position="280"/>
    </location>
</feature>
<dbReference type="InterPro" id="IPR003169">
    <property type="entry name" value="GYF"/>
</dbReference>
<feature type="compositionally biased region" description="Low complexity" evidence="2">
    <location>
        <begin position="1038"/>
        <end position="1058"/>
    </location>
</feature>
<dbReference type="PANTHER" id="PTHR14445:SF36">
    <property type="entry name" value="FI03272P-RELATED"/>
    <property type="match status" value="1"/>
</dbReference>
<name>A0A0H2S7J0_9AGAM</name>
<feature type="compositionally biased region" description="Low complexity" evidence="2">
    <location>
        <begin position="1162"/>
        <end position="1177"/>
    </location>
</feature>
<dbReference type="STRING" id="27342.A0A0H2S7J0"/>
<dbReference type="OrthoDB" id="6415790at2759"/>
<feature type="compositionally biased region" description="Polar residues" evidence="2">
    <location>
        <begin position="1062"/>
        <end position="1071"/>
    </location>
</feature>
<protein>
    <recommendedName>
        <fullName evidence="3">GYF domain-containing protein</fullName>
    </recommendedName>
</protein>
<feature type="region of interest" description="Disordered" evidence="2">
    <location>
        <begin position="601"/>
        <end position="629"/>
    </location>
</feature>
<keyword evidence="5" id="KW-1185">Reference proteome</keyword>
<feature type="compositionally biased region" description="Low complexity" evidence="2">
    <location>
        <begin position="34"/>
        <end position="46"/>
    </location>
</feature>
<dbReference type="GO" id="GO:0005829">
    <property type="term" value="C:cytosol"/>
    <property type="evidence" value="ECO:0007669"/>
    <property type="project" value="TreeGrafter"/>
</dbReference>
<keyword evidence="1" id="KW-0175">Coiled coil</keyword>
<feature type="region of interest" description="Disordered" evidence="2">
    <location>
        <begin position="1154"/>
        <end position="1187"/>
    </location>
</feature>
<dbReference type="Pfam" id="PF02213">
    <property type="entry name" value="GYF"/>
    <property type="match status" value="1"/>
</dbReference>
<dbReference type="PROSITE" id="PS50829">
    <property type="entry name" value="GYF"/>
    <property type="match status" value="1"/>
</dbReference>
<reference evidence="4 5" key="1">
    <citation type="submission" date="2015-04" db="EMBL/GenBank/DDBJ databases">
        <title>Complete genome sequence of Schizopora paradoxa KUC8140, a cosmopolitan wood degrader in East Asia.</title>
        <authorList>
            <consortium name="DOE Joint Genome Institute"/>
            <person name="Min B."/>
            <person name="Park H."/>
            <person name="Jang Y."/>
            <person name="Kim J.-J."/>
            <person name="Kim K.H."/>
            <person name="Pangilinan J."/>
            <person name="Lipzen A."/>
            <person name="Riley R."/>
            <person name="Grigoriev I.V."/>
            <person name="Spatafora J.W."/>
            <person name="Choi I.-G."/>
        </authorList>
    </citation>
    <scope>NUCLEOTIDE SEQUENCE [LARGE SCALE GENOMIC DNA]</scope>
    <source>
        <strain evidence="4 5">KUC8140</strain>
    </source>
</reference>
<dbReference type="EMBL" id="KQ085883">
    <property type="protein sequence ID" value="KLO20222.1"/>
    <property type="molecule type" value="Genomic_DNA"/>
</dbReference>
<organism evidence="4 5">
    <name type="scientific">Schizopora paradoxa</name>
    <dbReference type="NCBI Taxonomy" id="27342"/>
    <lineage>
        <taxon>Eukaryota</taxon>
        <taxon>Fungi</taxon>
        <taxon>Dikarya</taxon>
        <taxon>Basidiomycota</taxon>
        <taxon>Agaricomycotina</taxon>
        <taxon>Agaricomycetes</taxon>
        <taxon>Hymenochaetales</taxon>
        <taxon>Schizoporaceae</taxon>
        <taxon>Schizopora</taxon>
    </lineage>
</organism>
<dbReference type="CDD" id="cd00072">
    <property type="entry name" value="GYF"/>
    <property type="match status" value="1"/>
</dbReference>
<feature type="domain" description="GYF" evidence="3">
    <location>
        <begin position="341"/>
        <end position="398"/>
    </location>
</feature>
<feature type="compositionally biased region" description="Basic and acidic residues" evidence="2">
    <location>
        <begin position="133"/>
        <end position="150"/>
    </location>
</feature>
<feature type="region of interest" description="Disordered" evidence="2">
    <location>
        <begin position="1"/>
        <end position="58"/>
    </location>
</feature>
<feature type="region of interest" description="Disordered" evidence="2">
    <location>
        <begin position="129"/>
        <end position="295"/>
    </location>
</feature>
<feature type="compositionally biased region" description="Polar residues" evidence="2">
    <location>
        <begin position="847"/>
        <end position="856"/>
    </location>
</feature>
<feature type="coiled-coil region" evidence="1">
    <location>
        <begin position="951"/>
        <end position="978"/>
    </location>
</feature>
<sequence length="1205" mass="127282">MATAMLFGPEWMRTKQTGPTTARPTAPSPPLPPNNNANGSSLSSAAFPGTSSYSSLVAPHPVSMQTKQDVSHPFKYSKDQMLAVWKEGGGGGPLPIDVERWEGVVREDAVDPATSREMSEAEKKLFAAPLNSEMRRRQSTDHTGLGDRPKLHSARSTQGGGSLADGLSLLGRRRRVDSTGTDSSPLMTLPRKSSWSTTPGNPASPGLSAPRSARPGVNGFEGVLSSSDGPWGLGKRRTSMNQLNIPKSDSESDATSDAVIKEEPESLDSDRGDFKDDAHTTDNSSPPAEANKATLADVNDVTAKVEEITLNTQEFGSGVPAVQSNGFPTNPPVSRVINLTQVNWTYLDPAGNIQGPFPAETMQTWHDQLYFTDDLRMKRVDIDHDWITVADIKTRAIGERVFLSHLKDPLPPPGLSRLGIGLPRAGIYRDVGHLDSPRQPTPQTFGTPHSVYAAGSASPASSFGVPAYNGMSSSPDSFAVGGRLGGQNLMGTELNMNGRLSSGSFASPGVNLVQHGLVHDTFGPIRHVGGEMQRSDPASYESNLNPLLNVPWQTPAAPINGWNTQLPSSSPFINHAQSQPNIGTPERFNGSAAAVPVLDSLVDHQPTPPRDPFGPSSDFSQPVQDPNTLSTLGQAELTNGMNAFAPAALQPLSMPIRTPSFSQNRTQTLVSSPIAPSPAVVARASPWGTTPSQETRISPFDAERPRASNTFVSGAKPAPVGQIPVRAKEEAPAPIQNVPWITGNLNNNWGQLSEEPQSLTTANVLKHEEQHKVSEVVVENSQMQDANKVVEAPAETAIVEVSTPAVATPKQQPDVPSQQPKRKQSSKPPVSPSAAKVETPQLPAQPKQATVVTPTTQAKLSPWVIAEDPSAKAAASVNLREIQEAEKKKQEARRQAELEKERAARAAAAAAAPASGEEVKYSASWGLPTSHIGTRVANSSTKEGATQPVWSNAVQSAAKKTMKEIQEEEERRRALAAKESVATAAKKSAAAAAASKVVSATPSSTISTGSAWSVVGSGGKVVNGVSTPSASRSNTLPSSAAGSAAGATGTATQARAAAIPASNRTATTPQISKPAAPPAKVVEEAPTPSAEFMKWLRESLKELNSSVQVEEITQMLLSFPLDPDPSTVELIIELIHGASTTLHGRRFASDFVAKRKEDASRPRAAGGSSGPSGKPASLAEVVRTQPKPAPEFSSFKVVKKKGKRS</sequence>
<dbReference type="InParanoid" id="A0A0H2S7J0"/>
<dbReference type="SUPFAM" id="SSF55277">
    <property type="entry name" value="GYF domain"/>
    <property type="match status" value="1"/>
</dbReference>
<feature type="region of interest" description="Disordered" evidence="2">
    <location>
        <begin position="803"/>
        <end position="856"/>
    </location>
</feature>
<dbReference type="AlphaFoldDB" id="A0A0H2S7J0"/>
<dbReference type="InterPro" id="IPR035445">
    <property type="entry name" value="GYF-like_dom_sf"/>
</dbReference>
<accession>A0A0H2S7J0</accession>
<dbReference type="PANTHER" id="PTHR14445">
    <property type="entry name" value="GRB10 INTERACTING GYF PROTEIN"/>
    <property type="match status" value="1"/>
</dbReference>
<feature type="region of interest" description="Disordered" evidence="2">
    <location>
        <begin position="1026"/>
        <end position="1085"/>
    </location>
</feature>
<dbReference type="Proteomes" id="UP000053477">
    <property type="component" value="Unassembled WGS sequence"/>
</dbReference>
<evidence type="ECO:0000256" key="1">
    <source>
        <dbReference type="SAM" id="Coils"/>
    </source>
</evidence>
<feature type="compositionally biased region" description="Polar residues" evidence="2">
    <location>
        <begin position="617"/>
        <end position="629"/>
    </location>
</feature>
<dbReference type="SMART" id="SM00444">
    <property type="entry name" value="GYF"/>
    <property type="match status" value="1"/>
</dbReference>
<feature type="compositionally biased region" description="Polar residues" evidence="2">
    <location>
        <begin position="178"/>
        <end position="201"/>
    </location>
</feature>
<feature type="region of interest" description="Disordered" evidence="2">
    <location>
        <begin position="886"/>
        <end position="920"/>
    </location>
</feature>
<feature type="compositionally biased region" description="Low complexity" evidence="2">
    <location>
        <begin position="826"/>
        <end position="837"/>
    </location>
</feature>
<feature type="compositionally biased region" description="Polar residues" evidence="2">
    <location>
        <begin position="1027"/>
        <end position="1037"/>
    </location>
</feature>
<evidence type="ECO:0000313" key="4">
    <source>
        <dbReference type="EMBL" id="KLO20222.1"/>
    </source>
</evidence>
<feature type="compositionally biased region" description="Basic and acidic residues" evidence="2">
    <location>
        <begin position="886"/>
        <end position="904"/>
    </location>
</feature>
<evidence type="ECO:0000259" key="3">
    <source>
        <dbReference type="PROSITE" id="PS50829"/>
    </source>
</evidence>
<feature type="compositionally biased region" description="Low complexity" evidence="2">
    <location>
        <begin position="905"/>
        <end position="914"/>
    </location>
</feature>
<evidence type="ECO:0000313" key="5">
    <source>
        <dbReference type="Proteomes" id="UP000053477"/>
    </source>
</evidence>